<dbReference type="InterPro" id="IPR050228">
    <property type="entry name" value="Carboxylesterase_BioH"/>
</dbReference>
<dbReference type="RefSeq" id="WP_097205733.1">
    <property type="nucleotide sequence ID" value="NZ_JACHXB010000003.1"/>
</dbReference>
<name>A0A285E9F9_9ACTN</name>
<dbReference type="InterPro" id="IPR000639">
    <property type="entry name" value="Epox_hydrolase-like"/>
</dbReference>
<dbReference type="GO" id="GO:0003824">
    <property type="term" value="F:catalytic activity"/>
    <property type="evidence" value="ECO:0007669"/>
    <property type="project" value="InterPro"/>
</dbReference>
<keyword evidence="4" id="KW-1185">Reference proteome</keyword>
<evidence type="ECO:0000313" key="3">
    <source>
        <dbReference type="EMBL" id="SNX95712.1"/>
    </source>
</evidence>
<evidence type="ECO:0000259" key="2">
    <source>
        <dbReference type="Pfam" id="PF00561"/>
    </source>
</evidence>
<sequence length="405" mass="42665">MAAKHPVRKHPGKGHPARRSPVAGLATHRAGVVGAVLGLAAAGTAVGVAVSRAATRRVVAERLGSAAGLLPGRTDAELREDDPLGAESRPADRTALVQADDGVLLHVEEVGPADAPLTLVFVHGYTLSMASWTFQRRSLAAELATANGSRPKARLVFYDQRGHGASGRGAPENSTMEQLGRDLARVLQTRVPRGPVVLVGHSMGGMTVMALAALRPELFGDRVVAAALVSTSSGNLADLDFGLPELLTRVRAAVFPVAAFTMRRRPALAERTRKLAADLISHVTWSLSFGSRDVDPALGRYVDSMIAGTPVEVIAEFYPALAGLDETASLEPLRSVPTLVLTGDRDKLIPSEHSDLIVERLADAEYVVVPGAGHMVLLERPDEVTGALSALLRRVVAEQPAVSGR</sequence>
<feature type="region of interest" description="Disordered" evidence="1">
    <location>
        <begin position="74"/>
        <end position="93"/>
    </location>
</feature>
<evidence type="ECO:0000313" key="4">
    <source>
        <dbReference type="Proteomes" id="UP000219514"/>
    </source>
</evidence>
<feature type="domain" description="AB hydrolase-1" evidence="2">
    <location>
        <begin position="118"/>
        <end position="381"/>
    </location>
</feature>
<proteinExistence type="predicted"/>
<dbReference type="EMBL" id="OBDO01000002">
    <property type="protein sequence ID" value="SNX95712.1"/>
    <property type="molecule type" value="Genomic_DNA"/>
</dbReference>
<feature type="compositionally biased region" description="Basic residues" evidence="1">
    <location>
        <begin position="1"/>
        <end position="18"/>
    </location>
</feature>
<dbReference type="InterPro" id="IPR029058">
    <property type="entry name" value="AB_hydrolase_fold"/>
</dbReference>
<dbReference type="InterPro" id="IPR000073">
    <property type="entry name" value="AB_hydrolase_1"/>
</dbReference>
<reference evidence="3 4" key="1">
    <citation type="submission" date="2017-09" db="EMBL/GenBank/DDBJ databases">
        <authorList>
            <person name="Ehlers B."/>
            <person name="Leendertz F.H."/>
        </authorList>
    </citation>
    <scope>NUCLEOTIDE SEQUENCE [LARGE SCALE GENOMIC DNA]</scope>
    <source>
        <strain evidence="3 4">DSM 46844</strain>
    </source>
</reference>
<dbReference type="PANTHER" id="PTHR43194">
    <property type="entry name" value="HYDROLASE ALPHA/BETA FOLD FAMILY"/>
    <property type="match status" value="1"/>
</dbReference>
<dbReference type="Pfam" id="PF00561">
    <property type="entry name" value="Abhydrolase_1"/>
    <property type="match status" value="1"/>
</dbReference>
<protein>
    <submittedName>
        <fullName evidence="3">Pimeloyl-ACP methyl ester carboxylesterase</fullName>
    </submittedName>
</protein>
<organism evidence="3 4">
    <name type="scientific">Geodermatophilus sabuli</name>
    <dbReference type="NCBI Taxonomy" id="1564158"/>
    <lineage>
        <taxon>Bacteria</taxon>
        <taxon>Bacillati</taxon>
        <taxon>Actinomycetota</taxon>
        <taxon>Actinomycetes</taxon>
        <taxon>Geodermatophilales</taxon>
        <taxon>Geodermatophilaceae</taxon>
        <taxon>Geodermatophilus</taxon>
    </lineage>
</organism>
<dbReference type="PRINTS" id="PR00412">
    <property type="entry name" value="EPOXHYDRLASE"/>
</dbReference>
<evidence type="ECO:0000256" key="1">
    <source>
        <dbReference type="SAM" id="MobiDB-lite"/>
    </source>
</evidence>
<dbReference type="SUPFAM" id="SSF53474">
    <property type="entry name" value="alpha/beta-Hydrolases"/>
    <property type="match status" value="1"/>
</dbReference>
<dbReference type="Gene3D" id="3.40.50.1820">
    <property type="entry name" value="alpha/beta hydrolase"/>
    <property type="match status" value="1"/>
</dbReference>
<feature type="region of interest" description="Disordered" evidence="1">
    <location>
        <begin position="1"/>
        <end position="23"/>
    </location>
</feature>
<dbReference type="PANTHER" id="PTHR43194:SF2">
    <property type="entry name" value="PEROXISOMAL MEMBRANE PROTEIN LPX1"/>
    <property type="match status" value="1"/>
</dbReference>
<dbReference type="Proteomes" id="UP000219514">
    <property type="component" value="Unassembled WGS sequence"/>
</dbReference>
<accession>A0A285E9F9</accession>
<gene>
    <name evidence="3" type="ORF">SAMN06893097_102416</name>
</gene>
<dbReference type="AlphaFoldDB" id="A0A285E9F9"/>
<dbReference type="OrthoDB" id="5422338at2"/>